<dbReference type="GeneID" id="54349423"/>
<dbReference type="EMBL" id="ML978962">
    <property type="protein sequence ID" value="KAF1930883.1"/>
    <property type="molecule type" value="Genomic_DNA"/>
</dbReference>
<dbReference type="Proteomes" id="UP000800082">
    <property type="component" value="Unassembled WGS sequence"/>
</dbReference>
<keyword evidence="2" id="KW-1185">Reference proteome</keyword>
<protein>
    <submittedName>
        <fullName evidence="1">Uncharacterized protein</fullName>
    </submittedName>
</protein>
<dbReference type="AlphaFoldDB" id="A0A6A5RTU6"/>
<evidence type="ECO:0000313" key="1">
    <source>
        <dbReference type="EMBL" id="KAF1930883.1"/>
    </source>
</evidence>
<dbReference type="OrthoDB" id="5362287at2759"/>
<reference evidence="1" key="1">
    <citation type="journal article" date="2020" name="Stud. Mycol.">
        <title>101 Dothideomycetes genomes: a test case for predicting lifestyles and emergence of pathogens.</title>
        <authorList>
            <person name="Haridas S."/>
            <person name="Albert R."/>
            <person name="Binder M."/>
            <person name="Bloem J."/>
            <person name="Labutti K."/>
            <person name="Salamov A."/>
            <person name="Andreopoulos B."/>
            <person name="Baker S."/>
            <person name="Barry K."/>
            <person name="Bills G."/>
            <person name="Bluhm B."/>
            <person name="Cannon C."/>
            <person name="Castanera R."/>
            <person name="Culley D."/>
            <person name="Daum C."/>
            <person name="Ezra D."/>
            <person name="Gonzalez J."/>
            <person name="Henrissat B."/>
            <person name="Kuo A."/>
            <person name="Liang C."/>
            <person name="Lipzen A."/>
            <person name="Lutzoni F."/>
            <person name="Magnuson J."/>
            <person name="Mondo S."/>
            <person name="Nolan M."/>
            <person name="Ohm R."/>
            <person name="Pangilinan J."/>
            <person name="Park H.-J."/>
            <person name="Ramirez L."/>
            <person name="Alfaro M."/>
            <person name="Sun H."/>
            <person name="Tritt A."/>
            <person name="Yoshinaga Y."/>
            <person name="Zwiers L.-H."/>
            <person name="Turgeon B."/>
            <person name="Goodwin S."/>
            <person name="Spatafora J."/>
            <person name="Crous P."/>
            <person name="Grigoriev I."/>
        </authorList>
    </citation>
    <scope>NUCLEOTIDE SEQUENCE</scope>
    <source>
        <strain evidence="1">CBS 183.55</strain>
    </source>
</reference>
<sequence>MQAQLRITIHQSPVTDAIVEIEMKKEEEDMFEVVHDAKGSGNQQDLASMRNKVLDRLAEILVTVKTNRAGQSRTLSFLEPKHVSATSMIIGDPSTAVGIFCSRDREIDQRGHGCPFSSILSPIQTGQQYSLVLLSRMDELWVCSMQILS</sequence>
<organism evidence="1 2">
    <name type="scientific">Didymella exigua CBS 183.55</name>
    <dbReference type="NCBI Taxonomy" id="1150837"/>
    <lineage>
        <taxon>Eukaryota</taxon>
        <taxon>Fungi</taxon>
        <taxon>Dikarya</taxon>
        <taxon>Ascomycota</taxon>
        <taxon>Pezizomycotina</taxon>
        <taxon>Dothideomycetes</taxon>
        <taxon>Pleosporomycetidae</taxon>
        <taxon>Pleosporales</taxon>
        <taxon>Pleosporineae</taxon>
        <taxon>Didymellaceae</taxon>
        <taxon>Didymella</taxon>
    </lineage>
</organism>
<gene>
    <name evidence="1" type="ORF">M421DRAFT_418356</name>
</gene>
<evidence type="ECO:0000313" key="2">
    <source>
        <dbReference type="Proteomes" id="UP000800082"/>
    </source>
</evidence>
<accession>A0A6A5RTU6</accession>
<dbReference type="RefSeq" id="XP_033451131.1">
    <property type="nucleotide sequence ID" value="XM_033591755.1"/>
</dbReference>
<proteinExistence type="predicted"/>
<name>A0A6A5RTU6_9PLEO</name>